<dbReference type="AlphaFoldDB" id="A0ABD1ALL6"/>
<evidence type="ECO:0000313" key="2">
    <source>
        <dbReference type="EMBL" id="KAL1207663.1"/>
    </source>
</evidence>
<dbReference type="InterPro" id="IPR056924">
    <property type="entry name" value="SH3_Tf2-1"/>
</dbReference>
<proteinExistence type="predicted"/>
<dbReference type="Proteomes" id="UP001558713">
    <property type="component" value="Unassembled WGS sequence"/>
</dbReference>
<dbReference type="Pfam" id="PF03732">
    <property type="entry name" value="Retrotrans_gag"/>
    <property type="match status" value="1"/>
</dbReference>
<dbReference type="SUPFAM" id="SSF54160">
    <property type="entry name" value="Chromo domain-like"/>
    <property type="match status" value="1"/>
</dbReference>
<evidence type="ECO:0000313" key="3">
    <source>
        <dbReference type="Proteomes" id="UP001558713"/>
    </source>
</evidence>
<evidence type="ECO:0000259" key="1">
    <source>
        <dbReference type="PROSITE" id="PS50013"/>
    </source>
</evidence>
<protein>
    <recommendedName>
        <fullName evidence="1">Chromo domain-containing protein</fullName>
    </recommendedName>
</protein>
<dbReference type="InterPro" id="IPR000953">
    <property type="entry name" value="Chromo/chromo_shadow_dom"/>
</dbReference>
<comment type="caution">
    <text evidence="2">The sequence shown here is derived from an EMBL/GenBank/DDBJ whole genome shotgun (WGS) entry which is preliminary data.</text>
</comment>
<dbReference type="EMBL" id="JBANAX010000468">
    <property type="protein sequence ID" value="KAL1207663.1"/>
    <property type="molecule type" value="Genomic_DNA"/>
</dbReference>
<gene>
    <name evidence="2" type="ORF">V5N11_013501</name>
</gene>
<organism evidence="2 3">
    <name type="scientific">Cardamine amara subsp. amara</name>
    <dbReference type="NCBI Taxonomy" id="228776"/>
    <lineage>
        <taxon>Eukaryota</taxon>
        <taxon>Viridiplantae</taxon>
        <taxon>Streptophyta</taxon>
        <taxon>Embryophyta</taxon>
        <taxon>Tracheophyta</taxon>
        <taxon>Spermatophyta</taxon>
        <taxon>Magnoliopsida</taxon>
        <taxon>eudicotyledons</taxon>
        <taxon>Gunneridae</taxon>
        <taxon>Pentapetalae</taxon>
        <taxon>rosids</taxon>
        <taxon>malvids</taxon>
        <taxon>Brassicales</taxon>
        <taxon>Brassicaceae</taxon>
        <taxon>Cardamineae</taxon>
        <taxon>Cardamine</taxon>
    </lineage>
</organism>
<keyword evidence="3" id="KW-1185">Reference proteome</keyword>
<dbReference type="InterPro" id="IPR016197">
    <property type="entry name" value="Chromo-like_dom_sf"/>
</dbReference>
<dbReference type="PANTHER" id="PTHR46148:SF52">
    <property type="entry name" value="OS04G0603800 PROTEIN"/>
    <property type="match status" value="1"/>
</dbReference>
<dbReference type="Pfam" id="PF24626">
    <property type="entry name" value="SH3_Tf2-1"/>
    <property type="match status" value="1"/>
</dbReference>
<dbReference type="PROSITE" id="PS50013">
    <property type="entry name" value="CHROMO_2"/>
    <property type="match status" value="1"/>
</dbReference>
<dbReference type="Pfam" id="PF00385">
    <property type="entry name" value="Chromo"/>
    <property type="match status" value="1"/>
</dbReference>
<reference evidence="2 3" key="1">
    <citation type="submission" date="2024-04" db="EMBL/GenBank/DDBJ databases">
        <title>Genome assembly C_amara_ONT_v2.</title>
        <authorList>
            <person name="Yant L."/>
            <person name="Moore C."/>
            <person name="Slenker M."/>
        </authorList>
    </citation>
    <scope>NUCLEOTIDE SEQUENCE [LARGE SCALE GENOMIC DNA]</scope>
    <source>
        <tissue evidence="2">Leaf</tissue>
    </source>
</reference>
<dbReference type="PANTHER" id="PTHR46148">
    <property type="entry name" value="CHROMO DOMAIN-CONTAINING PROTEIN"/>
    <property type="match status" value="1"/>
</dbReference>
<dbReference type="InterPro" id="IPR023780">
    <property type="entry name" value="Chromo_domain"/>
</dbReference>
<sequence length="529" mass="60076">MTKKTLLSPITDSPATIDDSPVDRIEFSDVVDRISTVTSQVTEIKHAQQEMQKNQAELKISLGVILQKLNTIQTKQTNGGSNNTVRDLSPEFNAHVPFFNLESSSRIDEVERREKLLKHVDFPFFNRANLYGWIARVERYCRIAQLTESQLLDQVSVSLTDDALGWLNWEMNRVGFSTWKEFKSRILMRFGNLRVKGPSQSLCCIKQSGSVPEYVKQFEDLSAQVTGLDDNMLEGIFLNGLQPDIQELVFMMKPTSLPEMIAVALSIEHSQIRQSMNNNAGVKHQERQKAVSVNKGNSVSFTSWTPKAASGEINKASYKNSSVPIQRPQRNHTRAELDEMRKRHICFKCYGPWSKEHDCPSKELRVLTVLDEYMVEVSFMIGEMVYLKLRPYRQTTVAKRFCQKLAAKYYGPFEIIEKIGKVAYRLALPDESKIHNVFHVSQLKLVLGSQQQVNPLPVLDSDADGFVLLPESILDTKYNEKGVLEALVHWKGLPTHENSWESVKGLKHQFPDFKLEDKLSFVGGGGGGY</sequence>
<feature type="domain" description="Chromo" evidence="1">
    <location>
        <begin position="468"/>
        <end position="512"/>
    </location>
</feature>
<dbReference type="InterPro" id="IPR005162">
    <property type="entry name" value="Retrotrans_gag_dom"/>
</dbReference>
<accession>A0ABD1ALL6</accession>
<dbReference type="Gene3D" id="2.40.50.40">
    <property type="match status" value="1"/>
</dbReference>
<name>A0ABD1ALL6_CARAN</name>